<protein>
    <recommendedName>
        <fullName evidence="3">Phage tail protein</fullName>
    </recommendedName>
</protein>
<evidence type="ECO:0000313" key="2">
    <source>
        <dbReference type="Proteomes" id="UP000183772"/>
    </source>
</evidence>
<dbReference type="RefSeq" id="WP_144402687.1">
    <property type="nucleotide sequence ID" value="NZ_JAERQI010000001.1"/>
</dbReference>
<sequence length="337" mass="34553">MDYPKSVPSAGLVNGKFVDENPVTGTPGSLIPAQWGNSVTEEVLNVIASASITPDEDNNTQLLAAINAKIAAAIPAFPPDASATVKGLVELATDAEVQAGMDVKRVITPASLKVAYGLGDSTLVTDLNNATTGYFYAAPGVTNSPSSGIVFGQTRTSSGTFAKIQTCIDVATRVVYKRAYSGGSWSVWTSIIDSATIATETVIGVTKVATQALTNAGVDDSTIVTPKKLKAAYPAGSRVKAWCNFNGTGTPAIRSASGFSSIVDNGVGDYTLMFATPESDSNFAVVASGNLSSNPITGINCVGVYARSTTSVSISTASSASSRSDFVNIDVAVFSSN</sequence>
<dbReference type="GeneID" id="76215938"/>
<dbReference type="Proteomes" id="UP000183772">
    <property type="component" value="Chromosome I"/>
</dbReference>
<dbReference type="EMBL" id="LT629790">
    <property type="protein sequence ID" value="SDU74180.1"/>
    <property type="molecule type" value="Genomic_DNA"/>
</dbReference>
<name>A0AAX2DIC2_9PSED</name>
<keyword evidence="2" id="KW-1185">Reference proteome</keyword>
<evidence type="ECO:0000313" key="1">
    <source>
        <dbReference type="EMBL" id="SDU74180.1"/>
    </source>
</evidence>
<organism evidence="1 2">
    <name type="scientific">Pseudomonas mediterranea</name>
    <dbReference type="NCBI Taxonomy" id="183795"/>
    <lineage>
        <taxon>Bacteria</taxon>
        <taxon>Pseudomonadati</taxon>
        <taxon>Pseudomonadota</taxon>
        <taxon>Gammaproteobacteria</taxon>
        <taxon>Pseudomonadales</taxon>
        <taxon>Pseudomonadaceae</taxon>
        <taxon>Pseudomonas</taxon>
    </lineage>
</organism>
<evidence type="ECO:0008006" key="3">
    <source>
        <dbReference type="Google" id="ProtNLM"/>
    </source>
</evidence>
<dbReference type="AlphaFoldDB" id="A0AAX2DIC2"/>
<proteinExistence type="predicted"/>
<accession>A0AAX2DIC2</accession>
<reference evidence="1 2" key="1">
    <citation type="submission" date="2016-10" db="EMBL/GenBank/DDBJ databases">
        <authorList>
            <person name="Varghese N."/>
            <person name="Submissions S."/>
        </authorList>
    </citation>
    <scope>NUCLEOTIDE SEQUENCE [LARGE SCALE GENOMIC DNA]</scope>
    <source>
        <strain evidence="1 2">DSM 16733</strain>
    </source>
</reference>
<gene>
    <name evidence="1" type="ORF">SAMN05216476_5158</name>
</gene>
<dbReference type="CDD" id="cd19958">
    <property type="entry name" value="pyocin_knob"/>
    <property type="match status" value="1"/>
</dbReference>